<organism evidence="2 3">
    <name type="scientific">Cryptolaemus montrouzieri</name>
    <dbReference type="NCBI Taxonomy" id="559131"/>
    <lineage>
        <taxon>Eukaryota</taxon>
        <taxon>Metazoa</taxon>
        <taxon>Ecdysozoa</taxon>
        <taxon>Arthropoda</taxon>
        <taxon>Hexapoda</taxon>
        <taxon>Insecta</taxon>
        <taxon>Pterygota</taxon>
        <taxon>Neoptera</taxon>
        <taxon>Endopterygota</taxon>
        <taxon>Coleoptera</taxon>
        <taxon>Polyphaga</taxon>
        <taxon>Cucujiformia</taxon>
        <taxon>Coccinelloidea</taxon>
        <taxon>Coccinellidae</taxon>
        <taxon>Scymninae</taxon>
        <taxon>Scymnini</taxon>
        <taxon>Cryptolaemus</taxon>
    </lineage>
</organism>
<dbReference type="InterPro" id="IPR008936">
    <property type="entry name" value="Rho_GTPase_activation_prot"/>
</dbReference>
<keyword evidence="1" id="KW-1133">Transmembrane helix</keyword>
<reference evidence="2 3" key="1">
    <citation type="journal article" date="2021" name="BMC Biol.">
        <title>Horizontally acquired antibacterial genes associated with adaptive radiation of ladybird beetles.</title>
        <authorList>
            <person name="Li H.S."/>
            <person name="Tang X.F."/>
            <person name="Huang Y.H."/>
            <person name="Xu Z.Y."/>
            <person name="Chen M.L."/>
            <person name="Du X.Y."/>
            <person name="Qiu B.Y."/>
            <person name="Chen P.T."/>
            <person name="Zhang W."/>
            <person name="Slipinski A."/>
            <person name="Escalona H.E."/>
            <person name="Waterhouse R.M."/>
            <person name="Zwick A."/>
            <person name="Pang H."/>
        </authorList>
    </citation>
    <scope>NUCLEOTIDE SEQUENCE [LARGE SCALE GENOMIC DNA]</scope>
    <source>
        <strain evidence="2">SYSU2018</strain>
    </source>
</reference>
<dbReference type="SUPFAM" id="SSF48350">
    <property type="entry name" value="GTPase activation domain, GAP"/>
    <property type="match status" value="1"/>
</dbReference>
<feature type="transmembrane region" description="Helical" evidence="1">
    <location>
        <begin position="12"/>
        <end position="31"/>
    </location>
</feature>
<dbReference type="InterPro" id="IPR039360">
    <property type="entry name" value="Ras_GTPase"/>
</dbReference>
<protein>
    <submittedName>
        <fullName evidence="2">Uncharacterized protein</fullName>
    </submittedName>
</protein>
<dbReference type="Proteomes" id="UP001516400">
    <property type="component" value="Unassembled WGS sequence"/>
</dbReference>
<evidence type="ECO:0000313" key="2">
    <source>
        <dbReference type="EMBL" id="KAL3282181.1"/>
    </source>
</evidence>
<name>A0ABD2NTZ0_9CUCU</name>
<evidence type="ECO:0000313" key="3">
    <source>
        <dbReference type="Proteomes" id="UP001516400"/>
    </source>
</evidence>
<sequence>MKQERNFSFINPLFSVKIILLIIAVCYRYFLQPRSTRNRPSFTHSTPPGTRLSSDNSLGSLRLQVQYTEDKVFPAQVYEPLRTLLLQSVHTTPITSSAVYILGEVVSSKMDIAQPLVKVFMHHNQIVSIIRLLANHEVSGLT</sequence>
<gene>
    <name evidence="2" type="ORF">HHI36_005375</name>
</gene>
<dbReference type="PANTHER" id="PTHR10194">
    <property type="entry name" value="RAS GTPASE-ACTIVATING PROTEINS"/>
    <property type="match status" value="1"/>
</dbReference>
<evidence type="ECO:0000256" key="1">
    <source>
        <dbReference type="SAM" id="Phobius"/>
    </source>
</evidence>
<keyword evidence="1" id="KW-0812">Transmembrane</keyword>
<dbReference type="PANTHER" id="PTHR10194:SF148">
    <property type="entry name" value="GTPASE-ACTIVATING PROTEIN"/>
    <property type="match status" value="1"/>
</dbReference>
<dbReference type="AlphaFoldDB" id="A0ABD2NTZ0"/>
<keyword evidence="1" id="KW-0472">Membrane</keyword>
<dbReference type="Gene3D" id="1.10.506.10">
    <property type="entry name" value="GTPase Activation - p120gap, domain 1"/>
    <property type="match status" value="1"/>
</dbReference>
<dbReference type="EMBL" id="JABFTP020000144">
    <property type="protein sequence ID" value="KAL3282181.1"/>
    <property type="molecule type" value="Genomic_DNA"/>
</dbReference>
<proteinExistence type="predicted"/>
<keyword evidence="3" id="KW-1185">Reference proteome</keyword>
<accession>A0ABD2NTZ0</accession>
<comment type="caution">
    <text evidence="2">The sequence shown here is derived from an EMBL/GenBank/DDBJ whole genome shotgun (WGS) entry which is preliminary data.</text>
</comment>